<evidence type="ECO:0000313" key="2">
    <source>
        <dbReference type="Proteomes" id="UP000036938"/>
    </source>
</evidence>
<comment type="caution">
    <text evidence="1">The sequence shown here is derived from an EMBL/GenBank/DDBJ whole genome shotgun (WGS) entry which is preliminary data.</text>
</comment>
<dbReference type="RefSeq" id="WP_050532038.1">
    <property type="nucleotide sequence ID" value="NZ_AQQZ01000008.1"/>
</dbReference>
<organism evidence="1 2">
    <name type="scientific">Pseudaestuariivita atlantica</name>
    <dbReference type="NCBI Taxonomy" id="1317121"/>
    <lineage>
        <taxon>Bacteria</taxon>
        <taxon>Pseudomonadati</taxon>
        <taxon>Pseudomonadota</taxon>
        <taxon>Alphaproteobacteria</taxon>
        <taxon>Rhodobacterales</taxon>
        <taxon>Paracoccaceae</taxon>
        <taxon>Pseudaestuariivita</taxon>
    </lineage>
</organism>
<dbReference type="Pfam" id="PF04268">
    <property type="entry name" value="SoxG"/>
    <property type="match status" value="1"/>
</dbReference>
<dbReference type="InterPro" id="IPR007375">
    <property type="entry name" value="SoxG"/>
</dbReference>
<dbReference type="InterPro" id="IPR027266">
    <property type="entry name" value="TrmE/GcvT-like"/>
</dbReference>
<evidence type="ECO:0008006" key="3">
    <source>
        <dbReference type="Google" id="ProtNLM"/>
    </source>
</evidence>
<protein>
    <recommendedName>
        <fullName evidence="3">Sarcosine oxidase subunit gamma</fullName>
    </recommendedName>
</protein>
<proteinExistence type="predicted"/>
<dbReference type="Gene3D" id="3.30.70.1520">
    <property type="entry name" value="Heterotetrameric sarcosine oxidase"/>
    <property type="match status" value="1"/>
</dbReference>
<gene>
    <name evidence="1" type="ORF">ATO11_16670</name>
</gene>
<evidence type="ECO:0000313" key="1">
    <source>
        <dbReference type="EMBL" id="KNG92648.1"/>
    </source>
</evidence>
<accession>A0A0L1JMJ8</accession>
<dbReference type="STRING" id="1317121.ATO11_16670"/>
<dbReference type="EMBL" id="AQQZ01000008">
    <property type="protein sequence ID" value="KNG92648.1"/>
    <property type="molecule type" value="Genomic_DNA"/>
</dbReference>
<dbReference type="Gene3D" id="3.30.1360.120">
    <property type="entry name" value="Probable tRNA modification gtpase trme, domain 1"/>
    <property type="match status" value="1"/>
</dbReference>
<dbReference type="SUPFAM" id="SSF103025">
    <property type="entry name" value="Folate-binding domain"/>
    <property type="match status" value="1"/>
</dbReference>
<sequence>MIDLDLTDPLAGVSPLQAPGVTLMVAGLGPLTLILPFRGKEDAVGAALGAELPAPGRSVQDGDRRITWFGKEAWLVSGAAVEADLSGLAAVTDQSDGWVAATLDGPAAREVLARLTPLDLRPTAFPVGAAARSELGHMPAAFIRTGEDRFAVMTFRSMAGTFWHELADAVRGVAARRGG</sequence>
<reference evidence="1 2" key="1">
    <citation type="journal article" date="2015" name="Int. J. Syst. Evol. Microbiol.">
        <title>Aestuariivita atlantica sp. nov., isolated from deep sea sediment of the Atlantic Ocean.</title>
        <authorList>
            <person name="Li G."/>
            <person name="Lai Q."/>
            <person name="Du Y."/>
            <person name="Liu X."/>
            <person name="Sun F."/>
            <person name="Shao Z."/>
        </authorList>
    </citation>
    <scope>NUCLEOTIDE SEQUENCE [LARGE SCALE GENOMIC DNA]</scope>
    <source>
        <strain evidence="1 2">22II-S11-z3</strain>
    </source>
</reference>
<name>A0A0L1JMJ8_9RHOB</name>
<keyword evidence="2" id="KW-1185">Reference proteome</keyword>
<dbReference type="Proteomes" id="UP000036938">
    <property type="component" value="Unassembled WGS sequence"/>
</dbReference>
<dbReference type="AlphaFoldDB" id="A0A0L1JMJ8"/>